<feature type="domain" description="M23ase beta-sheet core" evidence="1">
    <location>
        <begin position="178"/>
        <end position="272"/>
    </location>
</feature>
<evidence type="ECO:0000259" key="1">
    <source>
        <dbReference type="Pfam" id="PF01551"/>
    </source>
</evidence>
<dbReference type="RefSeq" id="WP_260975639.1">
    <property type="nucleotide sequence ID" value="NZ_JAOANI010000014.1"/>
</dbReference>
<feature type="domain" description="Peptidase family M23 N-terminal" evidence="2">
    <location>
        <begin position="37"/>
        <end position="104"/>
    </location>
</feature>
<dbReference type="Pfam" id="PF18421">
    <property type="entry name" value="Peptidase_M23_N"/>
    <property type="match status" value="1"/>
</dbReference>
<dbReference type="SUPFAM" id="SSF51261">
    <property type="entry name" value="Duplicated hybrid motif"/>
    <property type="match status" value="1"/>
</dbReference>
<name>A0A9X2WE51_9GAMM</name>
<evidence type="ECO:0000313" key="3">
    <source>
        <dbReference type="EMBL" id="MCT7358753.1"/>
    </source>
</evidence>
<proteinExistence type="predicted"/>
<dbReference type="InterPro" id="IPR016047">
    <property type="entry name" value="M23ase_b-sheet_dom"/>
</dbReference>
<reference evidence="3" key="2">
    <citation type="submission" date="2022-08" db="EMBL/GenBank/DDBJ databases">
        <authorList>
            <person name="Dong C."/>
        </authorList>
    </citation>
    <scope>NUCLEOTIDE SEQUENCE</scope>
    <source>
        <strain evidence="3">59MF3M-4</strain>
    </source>
</reference>
<dbReference type="PANTHER" id="PTHR21666:SF285">
    <property type="entry name" value="M23 FAMILY METALLOPEPTIDASE"/>
    <property type="match status" value="1"/>
</dbReference>
<dbReference type="EMBL" id="JAOANI010000014">
    <property type="protein sequence ID" value="MCT7358753.1"/>
    <property type="molecule type" value="Genomic_DNA"/>
</dbReference>
<dbReference type="AlphaFoldDB" id="A0A9X2WE51"/>
<dbReference type="Proteomes" id="UP001147830">
    <property type="component" value="Unassembled WGS sequence"/>
</dbReference>
<sequence>MAELFHSMMQFIVSLFAAGSIQSATPIPAESPLPLQQSIPGGLTMIPVGDGIQPPAVSFNGRPVMVIRPDEQQSWLAMVGIPLSQKPGEASIKAGNNNIRFGVHDHPYPEQHLTVKKKHVNPSAAELARIRKEQAQMAAVYTSFSPPRPWQPMAWPIRGDMSSAFGLKRFFNGEQRNPHSGLDIAAPTGTPILAPADGKVVLTGNFFFNGNSVFIDHGQGLVTMVCHMSAINVQEGEEIRAGTLLGKVGATGRATGPHLHWTVSLNNARINPLLLMSPLRSGKLLSGTRQTGAAHE</sequence>
<accession>A0A9X2WE51</accession>
<evidence type="ECO:0000313" key="4">
    <source>
        <dbReference type="Proteomes" id="UP001147830"/>
    </source>
</evidence>
<dbReference type="CDD" id="cd12797">
    <property type="entry name" value="M23_peptidase"/>
    <property type="match status" value="1"/>
</dbReference>
<dbReference type="Gene3D" id="2.60.40.1590">
    <property type="entry name" value="Peptidoglycan hydrolase domains"/>
    <property type="match status" value="1"/>
</dbReference>
<protein>
    <submittedName>
        <fullName evidence="3">Peptidoglycan DD-metalloendopeptidase family protein</fullName>
    </submittedName>
</protein>
<dbReference type="Pfam" id="PF01551">
    <property type="entry name" value="Peptidase_M23"/>
    <property type="match status" value="1"/>
</dbReference>
<dbReference type="Gene3D" id="2.70.70.10">
    <property type="entry name" value="Glucose Permease (Domain IIA)"/>
    <property type="match status" value="1"/>
</dbReference>
<dbReference type="InterPro" id="IPR011055">
    <property type="entry name" value="Dup_hybrid_motif"/>
</dbReference>
<dbReference type="PANTHER" id="PTHR21666">
    <property type="entry name" value="PEPTIDASE-RELATED"/>
    <property type="match status" value="1"/>
</dbReference>
<dbReference type="InterPro" id="IPR050570">
    <property type="entry name" value="Cell_wall_metabolism_enzyme"/>
</dbReference>
<organism evidence="3 4">
    <name type="scientific">Thalassolituus pacificus</name>
    <dbReference type="NCBI Taxonomy" id="2975440"/>
    <lineage>
        <taxon>Bacteria</taxon>
        <taxon>Pseudomonadati</taxon>
        <taxon>Pseudomonadota</taxon>
        <taxon>Gammaproteobacteria</taxon>
        <taxon>Oceanospirillales</taxon>
        <taxon>Oceanospirillaceae</taxon>
        <taxon>Thalassolituus</taxon>
    </lineage>
</organism>
<gene>
    <name evidence="3" type="ORF">NYR02_06950</name>
</gene>
<comment type="caution">
    <text evidence="3">The sequence shown here is derived from an EMBL/GenBank/DDBJ whole genome shotgun (WGS) entry which is preliminary data.</text>
</comment>
<dbReference type="InterPro" id="IPR040487">
    <property type="entry name" value="Peptidase_M23_N"/>
</dbReference>
<keyword evidence="4" id="KW-1185">Reference proteome</keyword>
<dbReference type="GO" id="GO:0004222">
    <property type="term" value="F:metalloendopeptidase activity"/>
    <property type="evidence" value="ECO:0007669"/>
    <property type="project" value="TreeGrafter"/>
</dbReference>
<reference evidence="3" key="1">
    <citation type="journal article" date="2022" name="Front. Microbiol.">
        <title>Genome-based taxonomic rearrangement of Oceanobacter-related bacteria including the description of Thalassolituus hydrocarbonoclasticus sp. nov. and Thalassolituus pacificus sp. nov. and emended description of the genus Thalassolituus.</title>
        <authorList>
            <person name="Dong C."/>
            <person name="Wei L."/>
            <person name="Wang J."/>
            <person name="Lai Q."/>
            <person name="Huang Z."/>
            <person name="Shao Z."/>
        </authorList>
    </citation>
    <scope>NUCLEOTIDE SEQUENCE</scope>
    <source>
        <strain evidence="3">59MF3M-4</strain>
    </source>
</reference>
<dbReference type="FunFam" id="2.70.70.10:FF:000019">
    <property type="entry name" value="M23 family peptidase"/>
    <property type="match status" value="1"/>
</dbReference>
<evidence type="ECO:0000259" key="2">
    <source>
        <dbReference type="Pfam" id="PF18421"/>
    </source>
</evidence>